<accession>A0A2H3E520</accession>
<organism evidence="1 2">
    <name type="scientific">Armillaria gallica</name>
    <name type="common">Bulbous honey fungus</name>
    <name type="synonym">Armillaria bulbosa</name>
    <dbReference type="NCBI Taxonomy" id="47427"/>
    <lineage>
        <taxon>Eukaryota</taxon>
        <taxon>Fungi</taxon>
        <taxon>Dikarya</taxon>
        <taxon>Basidiomycota</taxon>
        <taxon>Agaricomycotina</taxon>
        <taxon>Agaricomycetes</taxon>
        <taxon>Agaricomycetidae</taxon>
        <taxon>Agaricales</taxon>
        <taxon>Marasmiineae</taxon>
        <taxon>Physalacriaceae</taxon>
        <taxon>Armillaria</taxon>
    </lineage>
</organism>
<dbReference type="Proteomes" id="UP000217790">
    <property type="component" value="Unassembled WGS sequence"/>
</dbReference>
<reference evidence="2" key="1">
    <citation type="journal article" date="2017" name="Nat. Ecol. Evol.">
        <title>Genome expansion and lineage-specific genetic innovations in the forest pathogenic fungi Armillaria.</title>
        <authorList>
            <person name="Sipos G."/>
            <person name="Prasanna A.N."/>
            <person name="Walter M.C."/>
            <person name="O'Connor E."/>
            <person name="Balint B."/>
            <person name="Krizsan K."/>
            <person name="Kiss B."/>
            <person name="Hess J."/>
            <person name="Varga T."/>
            <person name="Slot J."/>
            <person name="Riley R."/>
            <person name="Boka B."/>
            <person name="Rigling D."/>
            <person name="Barry K."/>
            <person name="Lee J."/>
            <person name="Mihaltcheva S."/>
            <person name="LaButti K."/>
            <person name="Lipzen A."/>
            <person name="Waldron R."/>
            <person name="Moloney N.M."/>
            <person name="Sperisen C."/>
            <person name="Kredics L."/>
            <person name="Vagvoelgyi C."/>
            <person name="Patrignani A."/>
            <person name="Fitzpatrick D."/>
            <person name="Nagy I."/>
            <person name="Doyle S."/>
            <person name="Anderson J.B."/>
            <person name="Grigoriev I.V."/>
            <person name="Gueldener U."/>
            <person name="Muensterkoetter M."/>
            <person name="Nagy L.G."/>
        </authorList>
    </citation>
    <scope>NUCLEOTIDE SEQUENCE [LARGE SCALE GENOMIC DNA]</scope>
    <source>
        <strain evidence="2">Ar21-2</strain>
    </source>
</reference>
<dbReference type="OMA" id="WKFGNDE"/>
<dbReference type="EMBL" id="KZ293652">
    <property type="protein sequence ID" value="PBK95663.1"/>
    <property type="molecule type" value="Genomic_DNA"/>
</dbReference>
<evidence type="ECO:0000313" key="2">
    <source>
        <dbReference type="Proteomes" id="UP000217790"/>
    </source>
</evidence>
<dbReference type="STRING" id="47427.A0A2H3E520"/>
<keyword evidence="2" id="KW-1185">Reference proteome</keyword>
<evidence type="ECO:0000313" key="1">
    <source>
        <dbReference type="EMBL" id="PBK95663.1"/>
    </source>
</evidence>
<gene>
    <name evidence="1" type="ORF">ARMGADRAFT_1164199</name>
</gene>
<dbReference type="InParanoid" id="A0A2H3E520"/>
<sequence>MSAPNFSSCAQCSHPFLSSFKDNFSLLHSALDETTSTLATLLGTNNYPNPDQYAILRASRGKVENALQEIDIIMEHLEHERRRLHDIQESHRRVMSSVCHLPVEILSKIFALSTSSFYDVFGPKLMEGPWALSKICSQWRGVAIGCCPEIWKNMNIAFNVDPRDPEALLRLVFSRCRAGPLHIRIGYVDNIVINLLSIVMEESPRWRSFEVYYPDPQLMDTLGAVRGKLDILESLSLRLSNDPGQGLITTFEIAPSLKTVELMGQKGEIRVSLPFSQLVSYSDDSYPPAPGVSTTEYFLNIFKKSPRLLRLHAGCYTWFPGQYLTVHPFVEPPIVHKSLEELSSYDPALLRSVLLPELRVVNMEIPDGGNSLRTPLLALRELIVKSNCSLTSLTLRNIGLGDRGAPYWRDVLDLTPSLTKLEVVMRHGFGTYTMDFLSGLAKGLAEKRENSENPPRYDIVPLLTDLTIEVADAAPGSIVYYSFLNCNFVDMVASRYHSAALRRVRVVVKSNGGNEGTDFWKFGNDEFKRMEELRTDGLKIYVFEEIGRRGEQIDHLVTEAV</sequence>
<dbReference type="AlphaFoldDB" id="A0A2H3E520"/>
<proteinExistence type="predicted"/>
<dbReference type="OrthoDB" id="2864951at2759"/>
<protein>
    <submittedName>
        <fullName evidence="1">Uncharacterized protein</fullName>
    </submittedName>
</protein>
<name>A0A2H3E520_ARMGA</name>